<evidence type="ECO:0000313" key="7">
    <source>
        <dbReference type="Proteomes" id="UP000013047"/>
    </source>
</evidence>
<dbReference type="GO" id="GO:0016020">
    <property type="term" value="C:membrane"/>
    <property type="evidence" value="ECO:0007669"/>
    <property type="project" value="InterPro"/>
</dbReference>
<protein>
    <submittedName>
        <fullName evidence="6">PAS domain S-box/diguanylate cyclase (GGDEF) domain-containing protein</fullName>
    </submittedName>
</protein>
<dbReference type="SMART" id="SM00091">
    <property type="entry name" value="PAS"/>
    <property type="match status" value="1"/>
</dbReference>
<feature type="domain" description="GGDEF" evidence="5">
    <location>
        <begin position="389"/>
        <end position="523"/>
    </location>
</feature>
<dbReference type="NCBIfam" id="TIGR00229">
    <property type="entry name" value="sensory_box"/>
    <property type="match status" value="1"/>
</dbReference>
<feature type="domain" description="HAMP" evidence="4">
    <location>
        <begin position="169"/>
        <end position="223"/>
    </location>
</feature>
<evidence type="ECO:0000259" key="3">
    <source>
        <dbReference type="PROSITE" id="PS50113"/>
    </source>
</evidence>
<dbReference type="SUPFAM" id="SSF55073">
    <property type="entry name" value="Nucleotide cyclase"/>
    <property type="match status" value="1"/>
</dbReference>
<name>N6ZWV9_9RHOO</name>
<dbReference type="PANTHER" id="PTHR44757">
    <property type="entry name" value="DIGUANYLATE CYCLASE DGCP"/>
    <property type="match status" value="1"/>
</dbReference>
<dbReference type="Gene3D" id="6.10.340.10">
    <property type="match status" value="1"/>
</dbReference>
<dbReference type="PROSITE" id="PS50113">
    <property type="entry name" value="PAC"/>
    <property type="match status" value="1"/>
</dbReference>
<feature type="domain" description="PAS" evidence="2">
    <location>
        <begin position="235"/>
        <end position="276"/>
    </location>
</feature>
<dbReference type="SUPFAM" id="SSF55785">
    <property type="entry name" value="PYP-like sensor domain (PAS domain)"/>
    <property type="match status" value="1"/>
</dbReference>
<dbReference type="GO" id="GO:0006355">
    <property type="term" value="P:regulation of DNA-templated transcription"/>
    <property type="evidence" value="ECO:0007669"/>
    <property type="project" value="InterPro"/>
</dbReference>
<dbReference type="InterPro" id="IPR000700">
    <property type="entry name" value="PAS-assoc_C"/>
</dbReference>
<dbReference type="Pfam" id="PF00990">
    <property type="entry name" value="GGDEF"/>
    <property type="match status" value="1"/>
</dbReference>
<comment type="caution">
    <text evidence="6">The sequence shown here is derived from an EMBL/GenBank/DDBJ whole genome shotgun (WGS) entry which is preliminary data.</text>
</comment>
<dbReference type="EMBL" id="AMXF01000002">
    <property type="protein sequence ID" value="ENO98937.1"/>
    <property type="molecule type" value="Genomic_DNA"/>
</dbReference>
<organism evidence="6 7">
    <name type="scientific">Thauera phenylacetica B4P</name>
    <dbReference type="NCBI Taxonomy" id="1234382"/>
    <lineage>
        <taxon>Bacteria</taxon>
        <taxon>Pseudomonadati</taxon>
        <taxon>Pseudomonadota</taxon>
        <taxon>Betaproteobacteria</taxon>
        <taxon>Rhodocyclales</taxon>
        <taxon>Zoogloeaceae</taxon>
        <taxon>Thauera</taxon>
    </lineage>
</organism>
<dbReference type="NCBIfam" id="TIGR00254">
    <property type="entry name" value="GGDEF"/>
    <property type="match status" value="1"/>
</dbReference>
<dbReference type="InterPro" id="IPR013767">
    <property type="entry name" value="PAS_fold"/>
</dbReference>
<keyword evidence="7" id="KW-1185">Reference proteome</keyword>
<keyword evidence="1" id="KW-0472">Membrane</keyword>
<dbReference type="PROSITE" id="PS50112">
    <property type="entry name" value="PAS"/>
    <property type="match status" value="1"/>
</dbReference>
<dbReference type="InterPro" id="IPR029787">
    <property type="entry name" value="Nucleotide_cyclase"/>
</dbReference>
<keyword evidence="1" id="KW-1133">Transmembrane helix</keyword>
<dbReference type="InterPro" id="IPR052155">
    <property type="entry name" value="Biofilm_reg_signaling"/>
</dbReference>
<dbReference type="PROSITE" id="PS50885">
    <property type="entry name" value="HAMP"/>
    <property type="match status" value="1"/>
</dbReference>
<dbReference type="InterPro" id="IPR003660">
    <property type="entry name" value="HAMP_dom"/>
</dbReference>
<keyword evidence="1" id="KW-0812">Transmembrane</keyword>
<proteinExistence type="predicted"/>
<dbReference type="InterPro" id="IPR000160">
    <property type="entry name" value="GGDEF_dom"/>
</dbReference>
<dbReference type="Gene3D" id="3.30.450.20">
    <property type="entry name" value="PAS domain"/>
    <property type="match status" value="1"/>
</dbReference>
<gene>
    <name evidence="6" type="ORF">C667_01060</name>
</gene>
<dbReference type="InterPro" id="IPR000014">
    <property type="entry name" value="PAS"/>
</dbReference>
<evidence type="ECO:0000256" key="1">
    <source>
        <dbReference type="SAM" id="Phobius"/>
    </source>
</evidence>
<dbReference type="Proteomes" id="UP000013047">
    <property type="component" value="Unassembled WGS sequence"/>
</dbReference>
<evidence type="ECO:0000259" key="2">
    <source>
        <dbReference type="PROSITE" id="PS50112"/>
    </source>
</evidence>
<evidence type="ECO:0000313" key="6">
    <source>
        <dbReference type="EMBL" id="ENO98937.1"/>
    </source>
</evidence>
<sequence>MRRTRGIAFRTTASILVFGGLVGGIAAVGSAKLIEHKEHRRLNDALVESMAAVQRTASVAAYARDEQLAAEVVAGLLQSSSVAHAEILEGDTVLAAVGANTASASPNGAALRGLLRSPFDASETIGELRVIPASAFIAAKAADYSRLVASLLAVLVLSITLGVAWLVGRGVTRGIGRLAGELHGLDVVSGSKVTAPAGHAEDELGRLAGDINALLERMDAALAREREARGLHAAAERKWRLIFDNAGSGLFTLDAQGGLVEWNAALVRALGLKDDECARGGASLAELLGDGAGRLERMRAAIVEGSEAASADFERRDADGGSRWLHVVLNAVEGGGELLQGIVNDITERKHAEDKARAQAERDALTGLLNRRGLERAYSARLHEYAGTAGLGVLLVDLDGFKWVNDNHGHEAGDELLQLVARRIEGVVRRSDKVARIGGDEFVLLLDDLKSMSMARNIAAKLVDVLSQPFAVLDGCKVRIGASVGVVFTQYPSGQMAELLRRADAAMYEAKKAGKSQYCFAFPV</sequence>
<dbReference type="InterPro" id="IPR043128">
    <property type="entry name" value="Rev_trsase/Diguanyl_cyclase"/>
</dbReference>
<reference evidence="6 7" key="1">
    <citation type="submission" date="2012-09" db="EMBL/GenBank/DDBJ databases">
        <title>Draft Genome Sequences of 6 Strains from Genus Thauera.</title>
        <authorList>
            <person name="Liu B."/>
            <person name="Shapleigh J.P."/>
            <person name="Frostegard A.H."/>
        </authorList>
    </citation>
    <scope>NUCLEOTIDE SEQUENCE [LARGE SCALE GENOMIC DNA]</scope>
    <source>
        <strain evidence="6 7">B4P</strain>
    </source>
</reference>
<dbReference type="PROSITE" id="PS50887">
    <property type="entry name" value="GGDEF"/>
    <property type="match status" value="1"/>
</dbReference>
<feature type="transmembrane region" description="Helical" evidence="1">
    <location>
        <begin position="147"/>
        <end position="167"/>
    </location>
</feature>
<dbReference type="SMART" id="SM00267">
    <property type="entry name" value="GGDEF"/>
    <property type="match status" value="1"/>
</dbReference>
<dbReference type="PANTHER" id="PTHR44757:SF2">
    <property type="entry name" value="BIOFILM ARCHITECTURE MAINTENANCE PROTEIN MBAA"/>
    <property type="match status" value="1"/>
</dbReference>
<accession>N6ZWV9</accession>
<dbReference type="AlphaFoldDB" id="N6ZWV9"/>
<dbReference type="Gene3D" id="3.30.70.270">
    <property type="match status" value="1"/>
</dbReference>
<dbReference type="Pfam" id="PF00989">
    <property type="entry name" value="PAS"/>
    <property type="match status" value="1"/>
</dbReference>
<dbReference type="GO" id="GO:0007165">
    <property type="term" value="P:signal transduction"/>
    <property type="evidence" value="ECO:0007669"/>
    <property type="project" value="InterPro"/>
</dbReference>
<evidence type="ECO:0000259" key="4">
    <source>
        <dbReference type="PROSITE" id="PS50885"/>
    </source>
</evidence>
<dbReference type="CDD" id="cd01949">
    <property type="entry name" value="GGDEF"/>
    <property type="match status" value="1"/>
</dbReference>
<dbReference type="CDD" id="cd00130">
    <property type="entry name" value="PAS"/>
    <property type="match status" value="1"/>
</dbReference>
<evidence type="ECO:0000259" key="5">
    <source>
        <dbReference type="PROSITE" id="PS50887"/>
    </source>
</evidence>
<feature type="domain" description="PAC" evidence="3">
    <location>
        <begin position="309"/>
        <end position="358"/>
    </location>
</feature>
<dbReference type="InterPro" id="IPR035965">
    <property type="entry name" value="PAS-like_dom_sf"/>
</dbReference>